<organism evidence="3 4">
    <name type="scientific">Stutzerimonas stutzeri</name>
    <name type="common">Pseudomonas stutzeri</name>
    <dbReference type="NCBI Taxonomy" id="316"/>
    <lineage>
        <taxon>Bacteria</taxon>
        <taxon>Pseudomonadati</taxon>
        <taxon>Pseudomonadota</taxon>
        <taxon>Gammaproteobacteria</taxon>
        <taxon>Pseudomonadales</taxon>
        <taxon>Pseudomonadaceae</taxon>
        <taxon>Stutzerimonas</taxon>
    </lineage>
</organism>
<reference evidence="3 4" key="1">
    <citation type="submission" date="2014-03" db="EMBL/GenBank/DDBJ databases">
        <title>Complete genome sequence of Pseudomonas stutzeri 19SMN4.</title>
        <authorList>
            <person name="Brunet-Galmes I."/>
            <person name="Nogales B."/>
            <person name="Busquets A."/>
            <person name="Pena A."/>
            <person name="Gomila M."/>
            <person name="Garcia-Valdes E."/>
            <person name="Lalucat J."/>
            <person name="Bennasar A."/>
            <person name="Bosch R."/>
        </authorList>
    </citation>
    <scope>NUCLEOTIDE SEQUENCE [LARGE SCALE GENOMIC DNA]</scope>
    <source>
        <strain evidence="3 4">19SMN4</strain>
    </source>
</reference>
<dbReference type="EMBL" id="CP007509">
    <property type="protein sequence ID" value="AHY42784.1"/>
    <property type="molecule type" value="Genomic_DNA"/>
</dbReference>
<evidence type="ECO:0000259" key="1">
    <source>
        <dbReference type="Pfam" id="PF13280"/>
    </source>
</evidence>
<protein>
    <submittedName>
        <fullName evidence="3">Transcriptional regulator</fullName>
    </submittedName>
</protein>
<dbReference type="InterPro" id="IPR057727">
    <property type="entry name" value="WCX_dom"/>
</dbReference>
<dbReference type="KEGG" id="pstu:UIB01_09970"/>
<proteinExistence type="predicted"/>
<dbReference type="PATRIC" id="fig|316.97.peg.1997"/>
<dbReference type="PROSITE" id="PS52050">
    <property type="entry name" value="WYL"/>
    <property type="match status" value="1"/>
</dbReference>
<name>A0A023WSI7_STUST</name>
<evidence type="ECO:0000313" key="4">
    <source>
        <dbReference type="Proteomes" id="UP000025238"/>
    </source>
</evidence>
<accession>A0A023WSI7</accession>
<feature type="domain" description="WCX" evidence="2">
    <location>
        <begin position="255"/>
        <end position="330"/>
    </location>
</feature>
<dbReference type="Pfam" id="PF25583">
    <property type="entry name" value="WCX"/>
    <property type="match status" value="1"/>
</dbReference>
<feature type="domain" description="WYL" evidence="1">
    <location>
        <begin position="156"/>
        <end position="223"/>
    </location>
</feature>
<dbReference type="AlphaFoldDB" id="A0A023WSI7"/>
<evidence type="ECO:0000313" key="3">
    <source>
        <dbReference type="EMBL" id="AHY42784.1"/>
    </source>
</evidence>
<dbReference type="PANTHER" id="PTHR34580:SF1">
    <property type="entry name" value="PROTEIN PAFC"/>
    <property type="match status" value="1"/>
</dbReference>
<gene>
    <name evidence="3" type="ORF">UIB01_09970</name>
</gene>
<sequence length="345" mass="38306">MPASSTRSTLARQWELLKILPVRAPGVTAADLQKGLEQAGHPTSKRTVERDLVELSRLFPLQCNSKGTPFGWYWTPGSTAELPGLSICDALTMRLVEGSIRPLVPANLLAVLEPKFEQAHRKLESLSAESASARWADKVASVQPALSLLAPVIDKDVLEQVQDALLNDLQIRCRYYAAHKDQTFDLTLSPLGLVQRGQVTYLIAIAEPFEDVRRFVLHRIQAAVAIEHPATRPPDFNLQRYIESGAMQFGNGISIRLEAWVSEGLARLMRETPLSQDMEISPLPEGATLTATVADSWELRWWILSHAGSIRIDKPYLLKEAITQRLQEALKLQSAETEGSTRESS</sequence>
<dbReference type="Proteomes" id="UP000025238">
    <property type="component" value="Chromosome"/>
</dbReference>
<evidence type="ECO:0000259" key="2">
    <source>
        <dbReference type="Pfam" id="PF25583"/>
    </source>
</evidence>
<dbReference type="PANTHER" id="PTHR34580">
    <property type="match status" value="1"/>
</dbReference>
<dbReference type="InterPro" id="IPR051534">
    <property type="entry name" value="CBASS_pafABC_assoc_protein"/>
</dbReference>
<dbReference type="Pfam" id="PF13280">
    <property type="entry name" value="WYL"/>
    <property type="match status" value="1"/>
</dbReference>
<dbReference type="InterPro" id="IPR026881">
    <property type="entry name" value="WYL_dom"/>
</dbReference>